<dbReference type="STRING" id="307972.A0A2G8LLM0"/>
<evidence type="ECO:0000256" key="2">
    <source>
        <dbReference type="ARBA" id="ARBA00037583"/>
    </source>
</evidence>
<dbReference type="Gene3D" id="3.30.590.10">
    <property type="entry name" value="Glutamine synthetase/guanido kinase, catalytic domain"/>
    <property type="match status" value="1"/>
</dbReference>
<comment type="subunit">
    <text evidence="3">Dodecamer. Interacts with BFSP2 and VIM.</text>
</comment>
<keyword evidence="11" id="KW-1185">Reference proteome</keyword>
<dbReference type="SUPFAM" id="SSF54368">
    <property type="entry name" value="Glutamine synthetase, N-terminal domain"/>
    <property type="match status" value="1"/>
</dbReference>
<accession>A0A2G8LLM0</accession>
<dbReference type="GO" id="GO:0005737">
    <property type="term" value="C:cytoplasm"/>
    <property type="evidence" value="ECO:0007669"/>
    <property type="project" value="TreeGrafter"/>
</dbReference>
<dbReference type="Gene3D" id="3.10.20.70">
    <property type="entry name" value="Glutamine synthetase, N-terminal domain"/>
    <property type="match status" value="1"/>
</dbReference>
<dbReference type="InterPro" id="IPR008146">
    <property type="entry name" value="Gln_synth_cat_dom"/>
</dbReference>
<dbReference type="GO" id="GO:0004356">
    <property type="term" value="F:glutamine synthetase activity"/>
    <property type="evidence" value="ECO:0007669"/>
    <property type="project" value="InterPro"/>
</dbReference>
<feature type="domain" description="GS catalytic" evidence="9">
    <location>
        <begin position="102"/>
        <end position="435"/>
    </location>
</feature>
<dbReference type="InterPro" id="IPR036651">
    <property type="entry name" value="Gln_synt_N_sf"/>
</dbReference>
<dbReference type="PANTHER" id="PTHR43407:SF1">
    <property type="entry name" value="LENGSIN"/>
    <property type="match status" value="1"/>
</dbReference>
<reference evidence="10 11" key="1">
    <citation type="journal article" date="2017" name="PLoS Biol.">
        <title>The sea cucumber genome provides insights into morphological evolution and visceral regeneration.</title>
        <authorList>
            <person name="Zhang X."/>
            <person name="Sun L."/>
            <person name="Yuan J."/>
            <person name="Sun Y."/>
            <person name="Gao Y."/>
            <person name="Zhang L."/>
            <person name="Li S."/>
            <person name="Dai H."/>
            <person name="Hamel J.F."/>
            <person name="Liu C."/>
            <person name="Yu Y."/>
            <person name="Liu S."/>
            <person name="Lin W."/>
            <person name="Guo K."/>
            <person name="Jin S."/>
            <person name="Xu P."/>
            <person name="Storey K.B."/>
            <person name="Huan P."/>
            <person name="Zhang T."/>
            <person name="Zhou Y."/>
            <person name="Zhang J."/>
            <person name="Lin C."/>
            <person name="Li X."/>
            <person name="Xing L."/>
            <person name="Huo D."/>
            <person name="Sun M."/>
            <person name="Wang L."/>
            <person name="Mercier A."/>
            <person name="Li F."/>
            <person name="Yang H."/>
            <person name="Xiang J."/>
        </authorList>
    </citation>
    <scope>NUCLEOTIDE SEQUENCE [LARGE SCALE GENOMIC DNA]</scope>
    <source>
        <strain evidence="10">Shaxun</strain>
        <tissue evidence="10">Muscle</tissue>
    </source>
</reference>
<dbReference type="FunFam" id="3.30.590.10:FF:000009">
    <property type="entry name" value="Lengsin, lens protein with glutamine synthetase domain"/>
    <property type="match status" value="1"/>
</dbReference>
<evidence type="ECO:0000256" key="4">
    <source>
        <dbReference type="ARBA" id="ARBA00039404"/>
    </source>
</evidence>
<protein>
    <recommendedName>
        <fullName evidence="4">Lengsin</fullName>
    </recommendedName>
    <alternativeName>
        <fullName evidence="5">Glutamate-ammonia ligase domain-containing protein 1</fullName>
    </alternativeName>
</protein>
<comment type="similarity">
    <text evidence="1 6 7">Belongs to the glutamine synthetase family.</text>
</comment>
<sequence length="435" mass="48207">MYDLNFLDTNSVARSKTIPVRHFSKAVSSGISFPIVIFASDPHLDINKKSPLLAKYLTSDMICYPDLTTFTTLPWVKNTARVFVSATPASTSGNNNEVLLDPRSILKNQLEKLKAKDMSIFSSLEYEFWLVDEATREPVISGTNAWSTLRLAKHQQFIDQLVLNLLKAGVDIDSVQTEYGKGMFEITMEPSFGIRSADNAATFRTGIKEMAMQEGFVASFMTRPFESDVGASGHLNHSLWTPDGKTQMTADASRPYGLSEIGEYWVAGLLEHACALSFLQAPTVNCRDRISPNNMAPCNATWGVDNRSCAIRLKKQGKHGLYLENRIGSSAGNPYISLAATIAAGIDGIERKLSLPAPIPLDKLCTDEGHLPPDTALLPTDVESAIQCLRKDDVMMNAFGEDFVNNLESIRRFESEKITEEDKYASSRLLYFDYI</sequence>
<evidence type="ECO:0000256" key="5">
    <source>
        <dbReference type="ARBA" id="ARBA00042675"/>
    </source>
</evidence>
<proteinExistence type="inferred from homology"/>
<evidence type="ECO:0000256" key="3">
    <source>
        <dbReference type="ARBA" id="ARBA00038790"/>
    </source>
</evidence>
<dbReference type="GO" id="GO:0006542">
    <property type="term" value="P:glutamine biosynthetic process"/>
    <property type="evidence" value="ECO:0007669"/>
    <property type="project" value="InterPro"/>
</dbReference>
<comment type="caution">
    <text evidence="10">The sequence shown here is derived from an EMBL/GenBank/DDBJ whole genome shotgun (WGS) entry which is preliminary data.</text>
</comment>
<dbReference type="InterPro" id="IPR014746">
    <property type="entry name" value="Gln_synth/guanido_kin_cat_dom"/>
</dbReference>
<dbReference type="InterPro" id="IPR008147">
    <property type="entry name" value="Gln_synt_N"/>
</dbReference>
<dbReference type="AlphaFoldDB" id="A0A2G8LLM0"/>
<comment type="function">
    <text evidence="2">May act as a component of the cytoskeleton or as a chaperone for the reorganization of intermediate filament proteins during terminal differentiation in the lens. Does not seem to have enzymatic activity.</text>
</comment>
<organism evidence="10 11">
    <name type="scientific">Stichopus japonicus</name>
    <name type="common">Sea cucumber</name>
    <dbReference type="NCBI Taxonomy" id="307972"/>
    <lineage>
        <taxon>Eukaryota</taxon>
        <taxon>Metazoa</taxon>
        <taxon>Echinodermata</taxon>
        <taxon>Eleutherozoa</taxon>
        <taxon>Echinozoa</taxon>
        <taxon>Holothuroidea</taxon>
        <taxon>Aspidochirotacea</taxon>
        <taxon>Aspidochirotida</taxon>
        <taxon>Stichopodidae</taxon>
        <taxon>Apostichopus</taxon>
    </lineage>
</organism>
<evidence type="ECO:0000313" key="10">
    <source>
        <dbReference type="EMBL" id="PIK61134.1"/>
    </source>
</evidence>
<dbReference type="PANTHER" id="PTHR43407">
    <property type="entry name" value="GLUTAMINE SYNTHETASE"/>
    <property type="match status" value="1"/>
</dbReference>
<dbReference type="PROSITE" id="PS51987">
    <property type="entry name" value="GS_CATALYTIC"/>
    <property type="match status" value="1"/>
</dbReference>
<dbReference type="SUPFAM" id="SSF55931">
    <property type="entry name" value="Glutamine synthetase/guanido kinase"/>
    <property type="match status" value="1"/>
</dbReference>
<gene>
    <name evidence="10" type="ORF">BSL78_01959</name>
</gene>
<evidence type="ECO:0000313" key="11">
    <source>
        <dbReference type="Proteomes" id="UP000230750"/>
    </source>
</evidence>
<dbReference type="SMART" id="SM01230">
    <property type="entry name" value="Gln-synt_C"/>
    <property type="match status" value="1"/>
</dbReference>
<name>A0A2G8LLM0_STIJA</name>
<dbReference type="OrthoDB" id="77835at2759"/>
<dbReference type="GO" id="GO:0016020">
    <property type="term" value="C:membrane"/>
    <property type="evidence" value="ECO:0007669"/>
    <property type="project" value="TreeGrafter"/>
</dbReference>
<dbReference type="EMBL" id="MRZV01000040">
    <property type="protein sequence ID" value="PIK61134.1"/>
    <property type="molecule type" value="Genomic_DNA"/>
</dbReference>
<dbReference type="PROSITE" id="PS51986">
    <property type="entry name" value="GS_BETA_GRASP"/>
    <property type="match status" value="1"/>
</dbReference>
<evidence type="ECO:0000259" key="8">
    <source>
        <dbReference type="PROSITE" id="PS51986"/>
    </source>
</evidence>
<evidence type="ECO:0000256" key="1">
    <source>
        <dbReference type="ARBA" id="ARBA00009897"/>
    </source>
</evidence>
<evidence type="ECO:0000259" key="9">
    <source>
        <dbReference type="PROSITE" id="PS51987"/>
    </source>
</evidence>
<feature type="domain" description="GS beta-grasp" evidence="8">
    <location>
        <begin position="1"/>
        <end position="93"/>
    </location>
</feature>
<evidence type="ECO:0000256" key="6">
    <source>
        <dbReference type="PROSITE-ProRule" id="PRU01330"/>
    </source>
</evidence>
<dbReference type="Proteomes" id="UP000230750">
    <property type="component" value="Unassembled WGS sequence"/>
</dbReference>
<dbReference type="Pfam" id="PF00120">
    <property type="entry name" value="Gln-synt_C"/>
    <property type="match status" value="1"/>
</dbReference>
<evidence type="ECO:0000256" key="7">
    <source>
        <dbReference type="RuleBase" id="RU000384"/>
    </source>
</evidence>